<evidence type="ECO:0000256" key="6">
    <source>
        <dbReference type="ARBA" id="ARBA00034754"/>
    </source>
</evidence>
<dbReference type="NCBIfam" id="TIGR01128">
    <property type="entry name" value="holA"/>
    <property type="match status" value="1"/>
</dbReference>
<evidence type="ECO:0000256" key="7">
    <source>
        <dbReference type="ARBA" id="ARBA00049244"/>
    </source>
</evidence>
<evidence type="ECO:0000313" key="8">
    <source>
        <dbReference type="EMBL" id="PSC04787.1"/>
    </source>
</evidence>
<dbReference type="Gene3D" id="1.10.8.60">
    <property type="match status" value="1"/>
</dbReference>
<evidence type="ECO:0000313" key="9">
    <source>
        <dbReference type="Proteomes" id="UP000239772"/>
    </source>
</evidence>
<comment type="catalytic activity">
    <reaction evidence="7">
        <text>DNA(n) + a 2'-deoxyribonucleoside 5'-triphosphate = DNA(n+1) + diphosphate</text>
        <dbReference type="Rhea" id="RHEA:22508"/>
        <dbReference type="Rhea" id="RHEA-COMP:17339"/>
        <dbReference type="Rhea" id="RHEA-COMP:17340"/>
        <dbReference type="ChEBI" id="CHEBI:33019"/>
        <dbReference type="ChEBI" id="CHEBI:61560"/>
        <dbReference type="ChEBI" id="CHEBI:173112"/>
        <dbReference type="EC" id="2.7.7.7"/>
    </reaction>
</comment>
<dbReference type="GO" id="GO:0003887">
    <property type="term" value="F:DNA-directed DNA polymerase activity"/>
    <property type="evidence" value="ECO:0007669"/>
    <property type="project" value="UniProtKB-KW"/>
</dbReference>
<dbReference type="PANTHER" id="PTHR34388">
    <property type="entry name" value="DNA POLYMERASE III SUBUNIT DELTA"/>
    <property type="match status" value="1"/>
</dbReference>
<dbReference type="SUPFAM" id="SSF52540">
    <property type="entry name" value="P-loop containing nucleoside triphosphate hydrolases"/>
    <property type="match status" value="1"/>
</dbReference>
<dbReference type="AlphaFoldDB" id="A0A2T1HT11"/>
<keyword evidence="2" id="KW-0808">Transferase</keyword>
<gene>
    <name evidence="8" type="ORF">SLNSH_11905</name>
</gene>
<organism evidence="8 9">
    <name type="scientific">Alsobacter soli</name>
    <dbReference type="NCBI Taxonomy" id="2109933"/>
    <lineage>
        <taxon>Bacteria</taxon>
        <taxon>Pseudomonadati</taxon>
        <taxon>Pseudomonadota</taxon>
        <taxon>Alphaproteobacteria</taxon>
        <taxon>Hyphomicrobiales</taxon>
        <taxon>Alsobacteraceae</taxon>
        <taxon>Alsobacter</taxon>
    </lineage>
</organism>
<protein>
    <recommendedName>
        <fullName evidence="1">DNA-directed DNA polymerase</fullName>
        <ecNumber evidence="1">2.7.7.7</ecNumber>
    </recommendedName>
</protein>
<name>A0A2T1HT11_9HYPH</name>
<dbReference type="Gene3D" id="3.40.50.300">
    <property type="entry name" value="P-loop containing nucleotide triphosphate hydrolases"/>
    <property type="match status" value="1"/>
</dbReference>
<keyword evidence="3" id="KW-0548">Nucleotidyltransferase</keyword>
<dbReference type="InterPro" id="IPR008921">
    <property type="entry name" value="DNA_pol3_clamp-load_cplx_C"/>
</dbReference>
<comment type="similarity">
    <text evidence="6">Belongs to the DNA polymerase HolA subunit family.</text>
</comment>
<evidence type="ECO:0000256" key="1">
    <source>
        <dbReference type="ARBA" id="ARBA00012417"/>
    </source>
</evidence>
<accession>A0A2T1HT11</accession>
<dbReference type="GO" id="GO:0009360">
    <property type="term" value="C:DNA polymerase III complex"/>
    <property type="evidence" value="ECO:0007669"/>
    <property type="project" value="TreeGrafter"/>
</dbReference>
<dbReference type="InterPro" id="IPR027417">
    <property type="entry name" value="P-loop_NTPase"/>
</dbReference>
<keyword evidence="5" id="KW-0239">DNA-directed DNA polymerase</keyword>
<keyword evidence="4" id="KW-0235">DNA replication</keyword>
<dbReference type="InterPro" id="IPR005790">
    <property type="entry name" value="DNA_polIII_delta"/>
</dbReference>
<reference evidence="9" key="1">
    <citation type="submission" date="2018-03" db="EMBL/GenBank/DDBJ databases">
        <authorList>
            <person name="Sun L."/>
            <person name="Liu H."/>
            <person name="Chen W."/>
            <person name="Huang K."/>
            <person name="Liu W."/>
            <person name="Gao X."/>
        </authorList>
    </citation>
    <scope>NUCLEOTIDE SEQUENCE [LARGE SCALE GENOMIC DNA]</scope>
    <source>
        <strain evidence="9">SH9</strain>
    </source>
</reference>
<dbReference type="RefSeq" id="WP_106337213.1">
    <property type="nucleotide sequence ID" value="NZ_PVZS01000011.1"/>
</dbReference>
<keyword evidence="9" id="KW-1185">Reference proteome</keyword>
<dbReference type="EC" id="2.7.7.7" evidence="1"/>
<evidence type="ECO:0000256" key="2">
    <source>
        <dbReference type="ARBA" id="ARBA00022679"/>
    </source>
</evidence>
<proteinExistence type="inferred from homology"/>
<dbReference type="Gene3D" id="1.20.272.10">
    <property type="match status" value="1"/>
</dbReference>
<dbReference type="OrthoDB" id="9804983at2"/>
<dbReference type="EMBL" id="PVZS01000011">
    <property type="protein sequence ID" value="PSC04787.1"/>
    <property type="molecule type" value="Genomic_DNA"/>
</dbReference>
<evidence type="ECO:0000256" key="3">
    <source>
        <dbReference type="ARBA" id="ARBA00022695"/>
    </source>
</evidence>
<dbReference type="Proteomes" id="UP000239772">
    <property type="component" value="Unassembled WGS sequence"/>
</dbReference>
<evidence type="ECO:0000256" key="4">
    <source>
        <dbReference type="ARBA" id="ARBA00022705"/>
    </source>
</evidence>
<dbReference type="GO" id="GO:0003677">
    <property type="term" value="F:DNA binding"/>
    <property type="evidence" value="ECO:0007669"/>
    <property type="project" value="InterPro"/>
</dbReference>
<comment type="caution">
    <text evidence="8">The sequence shown here is derived from an EMBL/GenBank/DDBJ whole genome shotgun (WGS) entry which is preliminary data.</text>
</comment>
<dbReference type="GO" id="GO:0006261">
    <property type="term" value="P:DNA-templated DNA replication"/>
    <property type="evidence" value="ECO:0007669"/>
    <property type="project" value="TreeGrafter"/>
</dbReference>
<sequence>MATRKAHEVDAFLRRPDPAFALFLVYGPNAGLVNERARHLARGYVEDPEDAFQLVKLEGDEIASDPARLADEAGTIGLFGGRRSIWVRAGSKNLTPLVQPLVAAPPTDARVVLEAGDLAARNPLRALVEGAKTGVALPCYADEARDIPALVDGILQEFGLSADRESKELLRQILAPDRLLIRREMEKLAAYAQGARQITAGDVEAVMADAAASVLDAVLDALFLGDMDALDPGLGRLFQEGEDAGVLVGAALRHAMTLHKARVSLDLGGDMDRVTDAARVFFKRKSAFQRQLTKWSRPGLESAIATLREAQAQARRMGALSESLASRAFITVAMRASRS</sequence>
<dbReference type="SUPFAM" id="SSF48019">
    <property type="entry name" value="post-AAA+ oligomerization domain-like"/>
    <property type="match status" value="1"/>
</dbReference>
<evidence type="ECO:0000256" key="5">
    <source>
        <dbReference type="ARBA" id="ARBA00022932"/>
    </source>
</evidence>
<dbReference type="PANTHER" id="PTHR34388:SF1">
    <property type="entry name" value="DNA POLYMERASE III SUBUNIT DELTA"/>
    <property type="match status" value="1"/>
</dbReference>